<feature type="domain" description="Glycosyltransferase subfamily 4-like N-terminal" evidence="1">
    <location>
        <begin position="111"/>
        <end position="221"/>
    </location>
</feature>
<organism evidence="2 3">
    <name type="scientific">Polyangium fumosum</name>
    <dbReference type="NCBI Taxonomy" id="889272"/>
    <lineage>
        <taxon>Bacteria</taxon>
        <taxon>Pseudomonadati</taxon>
        <taxon>Myxococcota</taxon>
        <taxon>Polyangia</taxon>
        <taxon>Polyangiales</taxon>
        <taxon>Polyangiaceae</taxon>
        <taxon>Polyangium</taxon>
    </lineage>
</organism>
<dbReference type="GO" id="GO:0016757">
    <property type="term" value="F:glycosyltransferase activity"/>
    <property type="evidence" value="ECO:0007669"/>
    <property type="project" value="TreeGrafter"/>
</dbReference>
<protein>
    <submittedName>
        <fullName evidence="2">Glycosyltransferase family 4 protein</fullName>
    </submittedName>
</protein>
<reference evidence="2 3" key="1">
    <citation type="submission" date="2019-04" db="EMBL/GenBank/DDBJ databases">
        <authorList>
            <person name="Li Y."/>
            <person name="Wang J."/>
        </authorList>
    </citation>
    <scope>NUCLEOTIDE SEQUENCE [LARGE SCALE GENOMIC DNA]</scope>
    <source>
        <strain evidence="2 3">DSM 14668</strain>
    </source>
</reference>
<dbReference type="SUPFAM" id="SSF53756">
    <property type="entry name" value="UDP-Glycosyltransferase/glycogen phosphorylase"/>
    <property type="match status" value="1"/>
</dbReference>
<dbReference type="EMBL" id="SSMQ01000060">
    <property type="protein sequence ID" value="TKC99156.1"/>
    <property type="molecule type" value="Genomic_DNA"/>
</dbReference>
<accession>A0A4U1IX96</accession>
<evidence type="ECO:0000313" key="2">
    <source>
        <dbReference type="EMBL" id="TKC99156.1"/>
    </source>
</evidence>
<dbReference type="Gene3D" id="3.40.50.2000">
    <property type="entry name" value="Glycogen Phosphorylase B"/>
    <property type="match status" value="2"/>
</dbReference>
<dbReference type="OrthoDB" id="9806653at2"/>
<name>A0A4U1IX96_9BACT</name>
<keyword evidence="2" id="KW-0808">Transferase</keyword>
<evidence type="ECO:0000313" key="3">
    <source>
        <dbReference type="Proteomes" id="UP000309215"/>
    </source>
</evidence>
<dbReference type="PANTHER" id="PTHR45947">
    <property type="entry name" value="SULFOQUINOVOSYL TRANSFERASE SQD2"/>
    <property type="match status" value="1"/>
</dbReference>
<keyword evidence="3" id="KW-1185">Reference proteome</keyword>
<dbReference type="InterPro" id="IPR050194">
    <property type="entry name" value="Glycosyltransferase_grp1"/>
</dbReference>
<dbReference type="Proteomes" id="UP000309215">
    <property type="component" value="Unassembled WGS sequence"/>
</dbReference>
<dbReference type="InterPro" id="IPR028098">
    <property type="entry name" value="Glyco_trans_4-like_N"/>
</dbReference>
<gene>
    <name evidence="2" type="ORF">E8A74_38875</name>
</gene>
<comment type="caution">
    <text evidence="2">The sequence shown here is derived from an EMBL/GenBank/DDBJ whole genome shotgun (WGS) entry which is preliminary data.</text>
</comment>
<dbReference type="Pfam" id="PF13439">
    <property type="entry name" value="Glyco_transf_4"/>
    <property type="match status" value="1"/>
</dbReference>
<dbReference type="Pfam" id="PF13692">
    <property type="entry name" value="Glyco_trans_1_4"/>
    <property type="match status" value="1"/>
</dbReference>
<proteinExistence type="predicted"/>
<sequence length="416" mass="44339">MRVQCSPALLGTTHFPSGAGERLRVLAVTRIFPNRVEPLSCPFQRRQLAALARLAEVEVLGVVPWVPGASLLGERARVGKLCRVPAEDTIDGLPVVHPRAPYLPLAGPWLSGVNGPLYLAGLVPHLAALRRRFDVVLGAFLFPDAWAAQHLARALGLPYAVKAHGTDVNVIARWPSVRALVQGTLRRAGVVIGVSRPMLGALEELGAPRDRVTLVPNGVDRALFQPRSRDEAREALGLDPRSKMLVYVGRLEAAKGLHELCDALVSLEARAPGRFTIALVGDGSLRKTLEEKRDAGLPLLVAGGRPAEEVARFLAASDALVLPSFHEGTPNVVLEALAAGRPVVATRVGGIPDVVAHERTGLLVPPRDAPALAAAIERATSHAWDEDELTRAAPPGWDRSAEALLAALVRARAVYA</sequence>
<dbReference type="CDD" id="cd03798">
    <property type="entry name" value="GT4_WlbH-like"/>
    <property type="match status" value="1"/>
</dbReference>
<evidence type="ECO:0000259" key="1">
    <source>
        <dbReference type="Pfam" id="PF13439"/>
    </source>
</evidence>
<dbReference type="PANTHER" id="PTHR45947:SF15">
    <property type="entry name" value="TEICHURONIC ACID BIOSYNTHESIS GLYCOSYLTRANSFERASE TUAC-RELATED"/>
    <property type="match status" value="1"/>
</dbReference>
<dbReference type="AlphaFoldDB" id="A0A4U1IX96"/>